<keyword evidence="1" id="KW-0812">Transmembrane</keyword>
<dbReference type="EMBL" id="AB750476">
    <property type="protein sequence ID" value="BAM62517.1"/>
    <property type="molecule type" value="Genomic_DNA"/>
</dbReference>
<evidence type="ECO:0000256" key="1">
    <source>
        <dbReference type="SAM" id="Phobius"/>
    </source>
</evidence>
<feature type="non-terminal residue" evidence="2">
    <location>
        <position position="1"/>
    </location>
</feature>
<dbReference type="AlphaFoldDB" id="K0J8M1"/>
<reference evidence="2" key="1">
    <citation type="submission" date="2012-09" db="EMBL/GenBank/DDBJ databases">
        <authorList>
            <person name="Elsaied H.E."/>
            <person name="Maruyama A."/>
        </authorList>
    </citation>
    <scope>NUCLEOTIDE SEQUENCE</scope>
</reference>
<proteinExistence type="predicted"/>
<name>K0J8M1_9ZZZZ</name>
<protein>
    <submittedName>
        <fullName evidence="2">Uncharacterized protein</fullName>
    </submittedName>
</protein>
<feature type="transmembrane region" description="Helical" evidence="1">
    <location>
        <begin position="84"/>
        <end position="104"/>
    </location>
</feature>
<accession>K0J8M1</accession>
<reference evidence="2" key="2">
    <citation type="journal article" date="2014" name="FEMS Microbiol. Ecol.">
        <title>Novel integrons and gene cassettes from a Cascadian submarine gas-hydrate-bearing core.</title>
        <authorList>
            <person name="Elsaied H."/>
            <person name="Stokes H.W."/>
            <person name="Yoshioka H."/>
            <person name="Mitani Y."/>
            <person name="Maruyama A."/>
        </authorList>
    </citation>
    <scope>NUCLEOTIDE SEQUENCE</scope>
</reference>
<feature type="transmembrane region" description="Helical" evidence="1">
    <location>
        <begin position="110"/>
        <end position="128"/>
    </location>
</feature>
<feature type="transmembrane region" description="Helical" evidence="1">
    <location>
        <begin position="21"/>
        <end position="43"/>
    </location>
</feature>
<evidence type="ECO:0000313" key="2">
    <source>
        <dbReference type="EMBL" id="BAM62517.1"/>
    </source>
</evidence>
<sequence length="136" mass="14732">LTMRRRGATDLGCLWGGFVRVAFSLLCAGIFYSLWLGAFILFAESGRSFVKVIGWLSAPVATATGFAAGIVILEHLARKSRPNFFHIFIWPLIGCAIGAAAVFWFGPMLIVFGMFAAGTASLALREVVLSIERDKS</sequence>
<keyword evidence="1" id="KW-1133">Transmembrane helix</keyword>
<feature type="transmembrane region" description="Helical" evidence="1">
    <location>
        <begin position="49"/>
        <end position="72"/>
    </location>
</feature>
<keyword evidence="1" id="KW-0472">Membrane</keyword>
<organism evidence="2">
    <name type="scientific">uncultured microorganism</name>
    <dbReference type="NCBI Taxonomy" id="358574"/>
    <lineage>
        <taxon>unclassified sequences</taxon>
        <taxon>environmental samples</taxon>
    </lineage>
</organism>